<evidence type="ECO:0000256" key="3">
    <source>
        <dbReference type="ARBA" id="ARBA00022827"/>
    </source>
</evidence>
<dbReference type="InterPro" id="IPR012941">
    <property type="entry name" value="Phe_hydrox_C_dim_dom"/>
</dbReference>
<evidence type="ECO:0000259" key="5">
    <source>
        <dbReference type="Pfam" id="PF01494"/>
    </source>
</evidence>
<dbReference type="PANTHER" id="PTHR43004:SF20">
    <property type="entry name" value="2-MONOOXYGENASE, PUTATIVE (AFU_ORTHOLOGUE AFUA_1G13660)-RELATED"/>
    <property type="match status" value="1"/>
</dbReference>
<dbReference type="Gene3D" id="3.40.30.20">
    <property type="match status" value="1"/>
</dbReference>
<dbReference type="Pfam" id="PF01494">
    <property type="entry name" value="FAD_binding_3"/>
    <property type="match status" value="1"/>
</dbReference>
<feature type="domain" description="Phenol hydroxylase-like C-terminal dimerisation" evidence="6">
    <location>
        <begin position="420"/>
        <end position="601"/>
    </location>
</feature>
<dbReference type="InterPro" id="IPR050641">
    <property type="entry name" value="RIFMO-like"/>
</dbReference>
<keyword evidence="2" id="KW-0285">Flavoprotein</keyword>
<dbReference type="Gene3D" id="3.30.9.10">
    <property type="entry name" value="D-Amino Acid Oxidase, subunit A, domain 2"/>
    <property type="match status" value="1"/>
</dbReference>
<proteinExistence type="inferred from homology"/>
<dbReference type="AlphaFoldDB" id="A0A0C3RY39"/>
<evidence type="ECO:0008006" key="9">
    <source>
        <dbReference type="Google" id="ProtNLM"/>
    </source>
</evidence>
<comment type="similarity">
    <text evidence="1">Belongs to the PheA/TfdB FAD monooxygenase family.</text>
</comment>
<dbReference type="STRING" id="745531.A0A0C3RY39"/>
<evidence type="ECO:0000313" key="8">
    <source>
        <dbReference type="Proteomes" id="UP000053257"/>
    </source>
</evidence>
<dbReference type="EMBL" id="KN840507">
    <property type="protein sequence ID" value="KIP06931.1"/>
    <property type="molecule type" value="Genomic_DNA"/>
</dbReference>
<dbReference type="Pfam" id="PF07976">
    <property type="entry name" value="Phe_hydrox_dim"/>
    <property type="match status" value="1"/>
</dbReference>
<evidence type="ECO:0000313" key="7">
    <source>
        <dbReference type="EMBL" id="KIP06931.1"/>
    </source>
</evidence>
<dbReference type="InterPro" id="IPR036249">
    <property type="entry name" value="Thioredoxin-like_sf"/>
</dbReference>
<gene>
    <name evidence="7" type="ORF">PHLGIDRAFT_514036</name>
</gene>
<dbReference type="HOGENOM" id="CLU_009665_9_2_1"/>
<reference evidence="7 8" key="1">
    <citation type="journal article" date="2014" name="PLoS Genet.">
        <title>Analysis of the Phlebiopsis gigantea genome, transcriptome and secretome provides insight into its pioneer colonization strategies of wood.</title>
        <authorList>
            <person name="Hori C."/>
            <person name="Ishida T."/>
            <person name="Igarashi K."/>
            <person name="Samejima M."/>
            <person name="Suzuki H."/>
            <person name="Master E."/>
            <person name="Ferreira P."/>
            <person name="Ruiz-Duenas F.J."/>
            <person name="Held B."/>
            <person name="Canessa P."/>
            <person name="Larrondo L.F."/>
            <person name="Schmoll M."/>
            <person name="Druzhinina I.S."/>
            <person name="Kubicek C.P."/>
            <person name="Gaskell J.A."/>
            <person name="Kersten P."/>
            <person name="St John F."/>
            <person name="Glasner J."/>
            <person name="Sabat G."/>
            <person name="Splinter BonDurant S."/>
            <person name="Syed K."/>
            <person name="Yadav J."/>
            <person name="Mgbeahuruike A.C."/>
            <person name="Kovalchuk A."/>
            <person name="Asiegbu F.O."/>
            <person name="Lackner G."/>
            <person name="Hoffmeister D."/>
            <person name="Rencoret J."/>
            <person name="Gutierrez A."/>
            <person name="Sun H."/>
            <person name="Lindquist E."/>
            <person name="Barry K."/>
            <person name="Riley R."/>
            <person name="Grigoriev I.V."/>
            <person name="Henrissat B."/>
            <person name="Kues U."/>
            <person name="Berka R.M."/>
            <person name="Martinez A.T."/>
            <person name="Covert S.F."/>
            <person name="Blanchette R.A."/>
            <person name="Cullen D."/>
        </authorList>
    </citation>
    <scope>NUCLEOTIDE SEQUENCE [LARGE SCALE GENOMIC DNA]</scope>
    <source>
        <strain evidence="7 8">11061_1 CR5-6</strain>
    </source>
</reference>
<dbReference type="InterPro" id="IPR036188">
    <property type="entry name" value="FAD/NAD-bd_sf"/>
</dbReference>
<dbReference type="SUPFAM" id="SSF51905">
    <property type="entry name" value="FAD/NAD(P)-binding domain"/>
    <property type="match status" value="1"/>
</dbReference>
<protein>
    <recommendedName>
        <fullName evidence="9">FAD-binding domain-containing protein</fullName>
    </recommendedName>
</protein>
<dbReference type="GO" id="GO:0016709">
    <property type="term" value="F:oxidoreductase activity, acting on paired donors, with incorporation or reduction of molecular oxygen, NAD(P)H as one donor, and incorporation of one atom of oxygen"/>
    <property type="evidence" value="ECO:0007669"/>
    <property type="project" value="UniProtKB-ARBA"/>
</dbReference>
<feature type="domain" description="FAD-binding" evidence="5">
    <location>
        <begin position="11"/>
        <end position="378"/>
    </location>
</feature>
<dbReference type="PRINTS" id="PR00420">
    <property type="entry name" value="RNGMNOXGNASE"/>
</dbReference>
<dbReference type="Proteomes" id="UP000053257">
    <property type="component" value="Unassembled WGS sequence"/>
</dbReference>
<dbReference type="Gene3D" id="3.50.50.60">
    <property type="entry name" value="FAD/NAD(P)-binding domain"/>
    <property type="match status" value="1"/>
</dbReference>
<keyword evidence="4" id="KW-0560">Oxidoreductase</keyword>
<dbReference type="InterPro" id="IPR038220">
    <property type="entry name" value="PHOX_C_sf"/>
</dbReference>
<dbReference type="SUPFAM" id="SSF52833">
    <property type="entry name" value="Thioredoxin-like"/>
    <property type="match status" value="1"/>
</dbReference>
<evidence type="ECO:0000256" key="1">
    <source>
        <dbReference type="ARBA" id="ARBA00007801"/>
    </source>
</evidence>
<accession>A0A0C3RY39</accession>
<name>A0A0C3RY39_PHLG1</name>
<dbReference type="CDD" id="cd02979">
    <property type="entry name" value="PHOX_C"/>
    <property type="match status" value="1"/>
</dbReference>
<evidence type="ECO:0000256" key="2">
    <source>
        <dbReference type="ARBA" id="ARBA00022630"/>
    </source>
</evidence>
<sequence>MPVHTVKESYVDVLVIGAGPSGLMCAHALVRAGENVRIIDQRRVHLHFMAGHADGIQPRTIESYALADRLLREGSQMHMATFYHPSANGGIERTGRTADVPAPTARFPFKVTLNQGAIEAIFIDSMAAMGLEVERPVVPASIQLATDESVLKNPHSYATTVVLRNLAAEPDQADTEMVHAKYVVGADGAHSWIRKSFNINMDGAQTDFIWGVIDITPTTDFPDIRNRTAIHSHNGSCMIIPREGDVVRLYVQVDPSDVLDPMTDRVDKARVSPEKLLQTAKKTFWPYKIHAEKFDWWTIYIIGQRVAAQFAVHERVFIAGDACHTHSPKAGQGMNASMSDTHNLAWKLAYVLRGWADLSLLETYEFERRKYAQELIEFDKQFSALFSGKPRTQNNQDGVSHEQFLDAFNAYGGFTSGIGVQYGASPITNAQHQHLASNLVIGERMLPHVFIRAADAHPFNIQDMLPADTRFKLLVFAGDTGDPCARSRLQKLADELEMADSFYVRFGGRDPTQVFDLITVSSATKERADYTDVPPMCRTHWSKVLLDDTDMFGRAGGRGYDTYGIDSVKGAIVVVRPDGYVGVVASIDNIADLDAYFGGFM</sequence>
<evidence type="ECO:0000259" key="6">
    <source>
        <dbReference type="Pfam" id="PF07976"/>
    </source>
</evidence>
<dbReference type="OrthoDB" id="1716816at2759"/>
<keyword evidence="3" id="KW-0274">FAD</keyword>
<evidence type="ECO:0000256" key="4">
    <source>
        <dbReference type="ARBA" id="ARBA00023002"/>
    </source>
</evidence>
<organism evidence="7 8">
    <name type="scientific">Phlebiopsis gigantea (strain 11061_1 CR5-6)</name>
    <name type="common">White-rot fungus</name>
    <name type="synonym">Peniophora gigantea</name>
    <dbReference type="NCBI Taxonomy" id="745531"/>
    <lineage>
        <taxon>Eukaryota</taxon>
        <taxon>Fungi</taxon>
        <taxon>Dikarya</taxon>
        <taxon>Basidiomycota</taxon>
        <taxon>Agaricomycotina</taxon>
        <taxon>Agaricomycetes</taxon>
        <taxon>Polyporales</taxon>
        <taxon>Phanerochaetaceae</taxon>
        <taxon>Phlebiopsis</taxon>
    </lineage>
</organism>
<dbReference type="GO" id="GO:0071949">
    <property type="term" value="F:FAD binding"/>
    <property type="evidence" value="ECO:0007669"/>
    <property type="project" value="InterPro"/>
</dbReference>
<keyword evidence="8" id="KW-1185">Reference proteome</keyword>
<dbReference type="PANTHER" id="PTHR43004">
    <property type="entry name" value="TRK SYSTEM POTASSIUM UPTAKE PROTEIN"/>
    <property type="match status" value="1"/>
</dbReference>
<dbReference type="InterPro" id="IPR002938">
    <property type="entry name" value="FAD-bd"/>
</dbReference>
<dbReference type="SUPFAM" id="SSF54373">
    <property type="entry name" value="FAD-linked reductases, C-terminal domain"/>
    <property type="match status" value="1"/>
</dbReference>